<sequence length="377" mass="42978">MSSGSAHQPVALTTSRSSALLASTWLSLSVADVTLDEKLKTVTPKSLFLRLCEQLARPEQELEKEDQEDLEMIRRRAVFLILRIWARQKWSFDWLHKNVPLKDQAHFFRDRNKGTARNLFVRTLKRTYANLYSKGIEEDANALLSDHHLFANLFKLRWEVQVGLKRHFVRKPPGPVVPTGSSGYQRFAGSLPPDWSAQNEIYDKMGKKETLQANIDKLKKMQSEIRCAIHLPSEEQLIGDLWEGEEQAKGLKIPLGELQAQISYELAEISMLQLKFNEAKTYFSKIEETLKTIDEKIFISFDARKLDGFSKACNSVLAKRSGQDTDPYSSKSAQELAEIMAEGIPEMNEMARQSVLEKIKSSTGRGKAVHLRSAKFY</sequence>
<dbReference type="PANTHER" id="PTHR13350">
    <property type="entry name" value="INTEGRATOR COMPLEX SUBUNIT 8"/>
    <property type="match status" value="1"/>
</dbReference>
<reference evidence="1 2" key="1">
    <citation type="submission" date="2021-04" db="EMBL/GenBank/DDBJ databases">
        <authorList>
            <person name="Bliznina A."/>
        </authorList>
    </citation>
    <scope>NUCLEOTIDE SEQUENCE [LARGE SCALE GENOMIC DNA]</scope>
</reference>
<dbReference type="InterPro" id="IPR038751">
    <property type="entry name" value="INTS8"/>
</dbReference>
<protein>
    <submittedName>
        <fullName evidence="1">Oidioi.mRNA.OKI2018_I69.chr2.g4036.t1.cds</fullName>
    </submittedName>
</protein>
<evidence type="ECO:0000313" key="1">
    <source>
        <dbReference type="EMBL" id="CAG5109509.1"/>
    </source>
</evidence>
<gene>
    <name evidence="1" type="ORF">OKIOD_LOCUS12801</name>
</gene>
<keyword evidence="2" id="KW-1185">Reference proteome</keyword>
<evidence type="ECO:0000313" key="2">
    <source>
        <dbReference type="Proteomes" id="UP001158576"/>
    </source>
</evidence>
<dbReference type="Proteomes" id="UP001158576">
    <property type="component" value="Chromosome 2"/>
</dbReference>
<name>A0ABN7SVQ1_OIKDI</name>
<accession>A0ABN7SVQ1</accession>
<dbReference type="EMBL" id="OU015567">
    <property type="protein sequence ID" value="CAG5109509.1"/>
    <property type="molecule type" value="Genomic_DNA"/>
</dbReference>
<dbReference type="PANTHER" id="PTHR13350:SF1">
    <property type="entry name" value="INTEGRATOR COMPLEX SUBUNIT 8"/>
    <property type="match status" value="1"/>
</dbReference>
<organism evidence="1 2">
    <name type="scientific">Oikopleura dioica</name>
    <name type="common">Tunicate</name>
    <dbReference type="NCBI Taxonomy" id="34765"/>
    <lineage>
        <taxon>Eukaryota</taxon>
        <taxon>Metazoa</taxon>
        <taxon>Chordata</taxon>
        <taxon>Tunicata</taxon>
        <taxon>Appendicularia</taxon>
        <taxon>Copelata</taxon>
        <taxon>Oikopleuridae</taxon>
        <taxon>Oikopleura</taxon>
    </lineage>
</organism>
<proteinExistence type="predicted"/>